<evidence type="ECO:0000256" key="1">
    <source>
        <dbReference type="ARBA" id="ARBA00023015"/>
    </source>
</evidence>
<name>A0ABU9DUF5_9BACL</name>
<keyword evidence="3" id="KW-0804">Transcription</keyword>
<proteinExistence type="predicted"/>
<dbReference type="InterPro" id="IPR054156">
    <property type="entry name" value="YxaF_TetR_C"/>
</dbReference>
<feature type="DNA-binding region" description="H-T-H motif" evidence="4">
    <location>
        <begin position="25"/>
        <end position="44"/>
    </location>
</feature>
<dbReference type="PANTHER" id="PTHR47506:SF3">
    <property type="entry name" value="HTH-TYPE TRANSCRIPTIONAL REGULATOR LMRA"/>
    <property type="match status" value="1"/>
</dbReference>
<evidence type="ECO:0000313" key="6">
    <source>
        <dbReference type="EMBL" id="MEK8131787.1"/>
    </source>
</evidence>
<keyword evidence="7" id="KW-1185">Reference proteome</keyword>
<dbReference type="InterPro" id="IPR036271">
    <property type="entry name" value="Tet_transcr_reg_TetR-rel_C_sf"/>
</dbReference>
<dbReference type="PROSITE" id="PS50977">
    <property type="entry name" value="HTH_TETR_2"/>
    <property type="match status" value="1"/>
</dbReference>
<dbReference type="Pfam" id="PF00440">
    <property type="entry name" value="TetR_N"/>
    <property type="match status" value="1"/>
</dbReference>
<keyword evidence="2 4" id="KW-0238">DNA-binding</keyword>
<evidence type="ECO:0000313" key="7">
    <source>
        <dbReference type="Proteomes" id="UP001469365"/>
    </source>
</evidence>
<sequence length="187" mass="19925">MARQSRERMIEGAVKLLAMRGLHASFTEIIEATGAPRGSIYHHFPGGKDQLIAEAIDLAGTQAIGIINALEGQPAEIVAGQFIGIWRALLTNTNYQAGCSVLAVTVASDSQDLLHRSAAVFRQWCDRLSELLVLGGLNKEDARGLAALLVASCEGAVAISRGQKSMEVFELVAEQLIMQVKSASAHS</sequence>
<protein>
    <submittedName>
        <fullName evidence="6">TetR/AcrR family transcriptional regulator</fullName>
    </submittedName>
</protein>
<dbReference type="SUPFAM" id="SSF48498">
    <property type="entry name" value="Tetracyclin repressor-like, C-terminal domain"/>
    <property type="match status" value="1"/>
</dbReference>
<evidence type="ECO:0000259" key="5">
    <source>
        <dbReference type="PROSITE" id="PS50977"/>
    </source>
</evidence>
<dbReference type="SUPFAM" id="SSF46689">
    <property type="entry name" value="Homeodomain-like"/>
    <property type="match status" value="1"/>
</dbReference>
<accession>A0ABU9DUF5</accession>
<dbReference type="RefSeq" id="WP_341418914.1">
    <property type="nucleotide sequence ID" value="NZ_JBBPCC010000023.1"/>
</dbReference>
<evidence type="ECO:0000256" key="2">
    <source>
        <dbReference type="ARBA" id="ARBA00023125"/>
    </source>
</evidence>
<dbReference type="InterPro" id="IPR001647">
    <property type="entry name" value="HTH_TetR"/>
</dbReference>
<dbReference type="EMBL" id="JBBPCC010000023">
    <property type="protein sequence ID" value="MEK8131787.1"/>
    <property type="molecule type" value="Genomic_DNA"/>
</dbReference>
<gene>
    <name evidence="6" type="ORF">WMW72_28150</name>
</gene>
<evidence type="ECO:0000256" key="3">
    <source>
        <dbReference type="ARBA" id="ARBA00023163"/>
    </source>
</evidence>
<dbReference type="PANTHER" id="PTHR47506">
    <property type="entry name" value="TRANSCRIPTIONAL REGULATORY PROTEIN"/>
    <property type="match status" value="1"/>
</dbReference>
<feature type="domain" description="HTH tetR-type" evidence="5">
    <location>
        <begin position="3"/>
        <end position="62"/>
    </location>
</feature>
<dbReference type="InterPro" id="IPR009057">
    <property type="entry name" value="Homeodomain-like_sf"/>
</dbReference>
<comment type="caution">
    <text evidence="6">The sequence shown here is derived from an EMBL/GenBank/DDBJ whole genome shotgun (WGS) entry which is preliminary data.</text>
</comment>
<keyword evidence="1" id="KW-0805">Transcription regulation</keyword>
<evidence type="ECO:0000256" key="4">
    <source>
        <dbReference type="PROSITE-ProRule" id="PRU00335"/>
    </source>
</evidence>
<reference evidence="6 7" key="1">
    <citation type="submission" date="2024-04" db="EMBL/GenBank/DDBJ databases">
        <title>draft genome sequnece of Paenibacillus filicis.</title>
        <authorList>
            <person name="Kim D.-U."/>
        </authorList>
    </citation>
    <scope>NUCLEOTIDE SEQUENCE [LARGE SCALE GENOMIC DNA]</scope>
    <source>
        <strain evidence="6 7">KACC14197</strain>
    </source>
</reference>
<dbReference type="Pfam" id="PF21993">
    <property type="entry name" value="TetR_C_13_2"/>
    <property type="match status" value="1"/>
</dbReference>
<dbReference type="Proteomes" id="UP001469365">
    <property type="component" value="Unassembled WGS sequence"/>
</dbReference>
<organism evidence="6 7">
    <name type="scientific">Paenibacillus filicis</name>
    <dbReference type="NCBI Taxonomy" id="669464"/>
    <lineage>
        <taxon>Bacteria</taxon>
        <taxon>Bacillati</taxon>
        <taxon>Bacillota</taxon>
        <taxon>Bacilli</taxon>
        <taxon>Bacillales</taxon>
        <taxon>Paenibacillaceae</taxon>
        <taxon>Paenibacillus</taxon>
    </lineage>
</organism>
<dbReference type="Gene3D" id="1.10.357.10">
    <property type="entry name" value="Tetracycline Repressor, domain 2"/>
    <property type="match status" value="1"/>
</dbReference>